<evidence type="ECO:0000313" key="1">
    <source>
        <dbReference type="EMBL" id="KAL2321052.1"/>
    </source>
</evidence>
<comment type="caution">
    <text evidence="1">The sequence shown here is derived from an EMBL/GenBank/DDBJ whole genome shotgun (WGS) entry which is preliminary data.</text>
</comment>
<sequence>MAPSSFSTLCRYFAAKAEYTLLSLKSYEGGGERDFIYKTMLLRKLTYLYRNEGDQVAPTGGKGEILLVRKLPIAAPKQVSVGDLVVLKNPEKEDNYLVRRLTAIEGYEMVSTNDKDEPFVLEKDQCWVEAENKNLKPKEARDSRSFGPVDMTDIVGRVIYRLRTCVDHGCVRNSHSSMLKDWPVLAVELDVEEMSKNHKA</sequence>
<reference evidence="1 2" key="1">
    <citation type="submission" date="2024-08" db="EMBL/GenBank/DDBJ databases">
        <title>Insights into the chromosomal genome structure of Flemingia macrophylla.</title>
        <authorList>
            <person name="Ding Y."/>
            <person name="Zhao Y."/>
            <person name="Bi W."/>
            <person name="Wu M."/>
            <person name="Zhao G."/>
            <person name="Gong Y."/>
            <person name="Li W."/>
            <person name="Zhang P."/>
        </authorList>
    </citation>
    <scope>NUCLEOTIDE SEQUENCE [LARGE SCALE GENOMIC DNA]</scope>
    <source>
        <strain evidence="1">DYQJB</strain>
        <tissue evidence="1">Leaf</tissue>
    </source>
</reference>
<organism evidence="1 2">
    <name type="scientific">Flemingia macrophylla</name>
    <dbReference type="NCBI Taxonomy" id="520843"/>
    <lineage>
        <taxon>Eukaryota</taxon>
        <taxon>Viridiplantae</taxon>
        <taxon>Streptophyta</taxon>
        <taxon>Embryophyta</taxon>
        <taxon>Tracheophyta</taxon>
        <taxon>Spermatophyta</taxon>
        <taxon>Magnoliopsida</taxon>
        <taxon>eudicotyledons</taxon>
        <taxon>Gunneridae</taxon>
        <taxon>Pentapetalae</taxon>
        <taxon>rosids</taxon>
        <taxon>fabids</taxon>
        <taxon>Fabales</taxon>
        <taxon>Fabaceae</taxon>
        <taxon>Papilionoideae</taxon>
        <taxon>50 kb inversion clade</taxon>
        <taxon>NPAAA clade</taxon>
        <taxon>indigoferoid/millettioid clade</taxon>
        <taxon>Phaseoleae</taxon>
        <taxon>Flemingia</taxon>
    </lineage>
</organism>
<dbReference type="CDD" id="cd06530">
    <property type="entry name" value="S26_SPase_I"/>
    <property type="match status" value="1"/>
</dbReference>
<keyword evidence="2" id="KW-1185">Reference proteome</keyword>
<dbReference type="InterPro" id="IPR019533">
    <property type="entry name" value="Peptidase_S26"/>
</dbReference>
<dbReference type="Proteomes" id="UP001603857">
    <property type="component" value="Unassembled WGS sequence"/>
</dbReference>
<dbReference type="PANTHER" id="PTHR47040">
    <property type="entry name" value="OSJNBA0068L06.9 PROTEIN"/>
    <property type="match status" value="1"/>
</dbReference>
<dbReference type="InterPro" id="IPR036286">
    <property type="entry name" value="LexA/Signal_pep-like_sf"/>
</dbReference>
<dbReference type="EMBL" id="JBGMDY010000010">
    <property type="protein sequence ID" value="KAL2321052.1"/>
    <property type="molecule type" value="Genomic_DNA"/>
</dbReference>
<dbReference type="AlphaFoldDB" id="A0ABD1LC10"/>
<dbReference type="Gene3D" id="2.10.109.10">
    <property type="entry name" value="Umud Fragment, subunit A"/>
    <property type="match status" value="1"/>
</dbReference>
<proteinExistence type="predicted"/>
<dbReference type="PANTHER" id="PTHR47040:SF1">
    <property type="entry name" value="MITOCHONDRIAL ATP-INDEPENDENT INNER MEMBRANE PROTEASE SUBUNIT 2"/>
    <property type="match status" value="1"/>
</dbReference>
<name>A0ABD1LC10_9FABA</name>
<protein>
    <recommendedName>
        <fullName evidence="3">Mitochondrial inner membrane protease subunit</fullName>
    </recommendedName>
</protein>
<evidence type="ECO:0000313" key="2">
    <source>
        <dbReference type="Proteomes" id="UP001603857"/>
    </source>
</evidence>
<accession>A0ABD1LC10</accession>
<dbReference type="InterPro" id="IPR053307">
    <property type="entry name" value="Mitochondrial_IM_protease"/>
</dbReference>
<gene>
    <name evidence="1" type="ORF">Fmac_030021</name>
</gene>
<evidence type="ECO:0008006" key="3">
    <source>
        <dbReference type="Google" id="ProtNLM"/>
    </source>
</evidence>
<dbReference type="SUPFAM" id="SSF51306">
    <property type="entry name" value="LexA/Signal peptidase"/>
    <property type="match status" value="1"/>
</dbReference>